<proteinExistence type="predicted"/>
<dbReference type="EMBL" id="QXCT01000002">
    <property type="protein sequence ID" value="MDW9257451.1"/>
    <property type="molecule type" value="Genomic_DNA"/>
</dbReference>
<comment type="caution">
    <text evidence="1">The sequence shown here is derived from an EMBL/GenBank/DDBJ whole genome shotgun (WGS) entry which is preliminary data.</text>
</comment>
<evidence type="ECO:0000313" key="1">
    <source>
        <dbReference type="EMBL" id="MDW9257451.1"/>
    </source>
</evidence>
<reference evidence="1" key="1">
    <citation type="submission" date="2018-08" db="EMBL/GenBank/DDBJ databases">
        <title>Identification of Burkholderia cepacia strains that express a Burkholderia pseudomallei-like capsular polysaccharide.</title>
        <authorList>
            <person name="Burtnick M.N."/>
            <person name="Vongsouvath M."/>
            <person name="Newton P."/>
            <person name="Wuthiekanun V."/>
            <person name="Limmathurotsakul D."/>
            <person name="Brett P.J."/>
            <person name="Chantratita N."/>
            <person name="Dance D.A."/>
        </authorList>
    </citation>
    <scope>NUCLEOTIDE SEQUENCE</scope>
    <source>
        <strain evidence="1">SBXCC001</strain>
    </source>
</reference>
<organism evidence="1 2">
    <name type="scientific">Burkholderia thailandensis</name>
    <dbReference type="NCBI Taxonomy" id="57975"/>
    <lineage>
        <taxon>Bacteria</taxon>
        <taxon>Pseudomonadati</taxon>
        <taxon>Pseudomonadota</taxon>
        <taxon>Betaproteobacteria</taxon>
        <taxon>Burkholderiales</taxon>
        <taxon>Burkholderiaceae</taxon>
        <taxon>Burkholderia</taxon>
        <taxon>pseudomallei group</taxon>
    </lineage>
</organism>
<dbReference type="Proteomes" id="UP001272137">
    <property type="component" value="Unassembled WGS sequence"/>
</dbReference>
<evidence type="ECO:0000313" key="2">
    <source>
        <dbReference type="Proteomes" id="UP001272137"/>
    </source>
</evidence>
<dbReference type="AlphaFoldDB" id="A0AAW9D635"/>
<name>A0AAW9D635_BURTH</name>
<sequence length="50" mass="5276">MLIHGFGSGCTAHGRLAANSAIKLPFMAANLNDRRPGGGARWEAPKQNTI</sequence>
<protein>
    <submittedName>
        <fullName evidence="1">Uncharacterized protein</fullName>
    </submittedName>
</protein>
<accession>A0AAW9D635</accession>
<gene>
    <name evidence="1" type="ORF">C7S16_0796</name>
</gene>